<dbReference type="SMART" id="SM00829">
    <property type="entry name" value="PKS_ER"/>
    <property type="match status" value="1"/>
</dbReference>
<dbReference type="Gene3D" id="3.90.180.10">
    <property type="entry name" value="Medium-chain alcohol dehydrogenases, catalytic domain"/>
    <property type="match status" value="1"/>
</dbReference>
<dbReference type="GO" id="GO:0016491">
    <property type="term" value="F:oxidoreductase activity"/>
    <property type="evidence" value="ECO:0007669"/>
    <property type="project" value="InterPro"/>
</dbReference>
<dbReference type="SUPFAM" id="SSF50129">
    <property type="entry name" value="GroES-like"/>
    <property type="match status" value="1"/>
</dbReference>
<name>A0A9W4MZD7_PENNA</name>
<dbReference type="AlphaFoldDB" id="A0A9W4MZD7"/>
<dbReference type="SUPFAM" id="SSF51735">
    <property type="entry name" value="NAD(P)-binding Rossmann-fold domains"/>
    <property type="match status" value="1"/>
</dbReference>
<feature type="signal peptide" evidence="1">
    <location>
        <begin position="1"/>
        <end position="24"/>
    </location>
</feature>
<dbReference type="InterPro" id="IPR036291">
    <property type="entry name" value="NAD(P)-bd_dom_sf"/>
</dbReference>
<feature type="domain" description="Enoyl reductase (ER)" evidence="2">
    <location>
        <begin position="76"/>
        <end position="396"/>
    </location>
</feature>
<evidence type="ECO:0000313" key="4">
    <source>
        <dbReference type="Proteomes" id="UP001153461"/>
    </source>
</evidence>
<evidence type="ECO:0000256" key="1">
    <source>
        <dbReference type="SAM" id="SignalP"/>
    </source>
</evidence>
<proteinExistence type="predicted"/>
<dbReference type="InterPro" id="IPR052733">
    <property type="entry name" value="Chloroplast_QOR"/>
</dbReference>
<sequence>MLRLNTPCVLYAVALCRLLNRLCGNPDDTSTRDLNYITQQDTPGQLTHSTHIINLQIPNMSNSLPPNMRSIFQQASSSKTLTLTNTPLPTPDHAQGEHLIHIKACSPCAGELLWPKNFPPPTARTLIPCPDMAGIVISAPSGSPFQPGDEVYARTNYIRPGNAREYSIAVTDELAHKPKCLSWVQAAAIPVSAQTAWQVLFIHALGTSGNGNGGEMDMEAAKVAWAGKRVLVTAASGGVGIWLVQLATMLGAEVVGTCGSRNVEFVRSLGAKEVLDYRVVDLREWAMQLPSNKVDVVIDCVGGKALGDAWWTVKDGGVVLSIYQPPLQVCPDGFEDDSVKDLFFVMQPARRQLEEISKLVEKGVCRGLVDSVWPLEQYEEAFKRLDGGHAKGKIVFDLSLNH</sequence>
<dbReference type="PANTHER" id="PTHR44013:SF5">
    <property type="entry name" value="OXIDOREDUCTASE, PUTATIVE (AFU_ORTHOLOGUE AFUA_5G01290)-RELATED"/>
    <property type="match status" value="1"/>
</dbReference>
<dbReference type="Pfam" id="PF13602">
    <property type="entry name" value="ADH_zinc_N_2"/>
    <property type="match status" value="1"/>
</dbReference>
<dbReference type="EMBL" id="CAJVNV010000377">
    <property type="protein sequence ID" value="CAG8180898.1"/>
    <property type="molecule type" value="Genomic_DNA"/>
</dbReference>
<reference evidence="3" key="1">
    <citation type="submission" date="2021-07" db="EMBL/GenBank/DDBJ databases">
        <authorList>
            <person name="Branca A.L. A."/>
        </authorList>
    </citation>
    <scope>NUCLEOTIDE SEQUENCE</scope>
</reference>
<accession>A0A9W4MZD7</accession>
<evidence type="ECO:0000313" key="3">
    <source>
        <dbReference type="EMBL" id="CAG8180898.1"/>
    </source>
</evidence>
<dbReference type="Proteomes" id="UP001153461">
    <property type="component" value="Unassembled WGS sequence"/>
</dbReference>
<organism evidence="3 4">
    <name type="scientific">Penicillium nalgiovense</name>
    <dbReference type="NCBI Taxonomy" id="60175"/>
    <lineage>
        <taxon>Eukaryota</taxon>
        <taxon>Fungi</taxon>
        <taxon>Dikarya</taxon>
        <taxon>Ascomycota</taxon>
        <taxon>Pezizomycotina</taxon>
        <taxon>Eurotiomycetes</taxon>
        <taxon>Eurotiomycetidae</taxon>
        <taxon>Eurotiales</taxon>
        <taxon>Aspergillaceae</taxon>
        <taxon>Penicillium</taxon>
    </lineage>
</organism>
<dbReference type="CDD" id="cd05289">
    <property type="entry name" value="MDR_like_2"/>
    <property type="match status" value="1"/>
</dbReference>
<feature type="chain" id="PRO_5040837993" description="Enoyl reductase (ER) domain-containing protein" evidence="1">
    <location>
        <begin position="25"/>
        <end position="402"/>
    </location>
</feature>
<dbReference type="PANTHER" id="PTHR44013">
    <property type="entry name" value="ZINC-TYPE ALCOHOL DEHYDROGENASE-LIKE PROTEIN C16A3.02C"/>
    <property type="match status" value="1"/>
</dbReference>
<gene>
    <name evidence="3" type="ORF">PNAL_LOCUS6930</name>
</gene>
<evidence type="ECO:0000259" key="2">
    <source>
        <dbReference type="SMART" id="SM00829"/>
    </source>
</evidence>
<dbReference type="OrthoDB" id="420606at2759"/>
<dbReference type="InterPro" id="IPR011032">
    <property type="entry name" value="GroES-like_sf"/>
</dbReference>
<protein>
    <recommendedName>
        <fullName evidence="2">Enoyl reductase (ER) domain-containing protein</fullName>
    </recommendedName>
</protein>
<dbReference type="InterPro" id="IPR020843">
    <property type="entry name" value="ER"/>
</dbReference>
<dbReference type="Gene3D" id="3.40.50.720">
    <property type="entry name" value="NAD(P)-binding Rossmann-like Domain"/>
    <property type="match status" value="1"/>
</dbReference>
<comment type="caution">
    <text evidence="3">The sequence shown here is derived from an EMBL/GenBank/DDBJ whole genome shotgun (WGS) entry which is preliminary data.</text>
</comment>
<keyword evidence="1" id="KW-0732">Signal</keyword>